<evidence type="ECO:0000256" key="4">
    <source>
        <dbReference type="ARBA" id="ARBA00023172"/>
    </source>
</evidence>
<dbReference type="NCBIfam" id="NF033592">
    <property type="entry name" value="transpos_IS4_1"/>
    <property type="match status" value="1"/>
</dbReference>
<comment type="similarity">
    <text evidence="1">Belongs to the transposase 11 family.</text>
</comment>
<dbReference type="Pfam" id="PF01609">
    <property type="entry name" value="DDE_Tnp_1"/>
    <property type="match status" value="1"/>
</dbReference>
<dbReference type="InterPro" id="IPR002559">
    <property type="entry name" value="Transposase_11"/>
</dbReference>
<sequence length="218" mass="25360">MSSSSLPCKLDSPFHRIRILDSTVFQLPDSYAERYQGSGGSAHAAGMKIRLEYELKTGSFLQVDVGPGKNSDRLYGTQRTKTVEEKELCIRDLGYFSLGDFEEIEERGAFYVSRLKVNVRVYEKNGNMERFKDGKVKKQSLYKEIDIEAIMDRLELGEIIELPEVYLGRDKKLRTRLLIYKLTEEQTQKRLMVCTQQEKKKGITYKERTKFLKILITY</sequence>
<dbReference type="RefSeq" id="WP_052812127.1">
    <property type="nucleotide sequence ID" value="NZ_CCMI01000099.1"/>
</dbReference>
<dbReference type="OrthoDB" id="2680559at2"/>
<accession>A0A1G8UC42</accession>
<dbReference type="GO" id="GO:0003677">
    <property type="term" value="F:DNA binding"/>
    <property type="evidence" value="ECO:0007669"/>
    <property type="project" value="UniProtKB-KW"/>
</dbReference>
<dbReference type="SUPFAM" id="SSF53098">
    <property type="entry name" value="Ribonuclease H-like"/>
    <property type="match status" value="1"/>
</dbReference>
<evidence type="ECO:0000256" key="2">
    <source>
        <dbReference type="ARBA" id="ARBA00022578"/>
    </source>
</evidence>
<proteinExistence type="inferred from homology"/>
<feature type="domain" description="Transposase IS4-like" evidence="5">
    <location>
        <begin position="13"/>
        <end position="143"/>
    </location>
</feature>
<evidence type="ECO:0000256" key="1">
    <source>
        <dbReference type="ARBA" id="ARBA00010075"/>
    </source>
</evidence>
<dbReference type="GO" id="GO:0006313">
    <property type="term" value="P:DNA transposition"/>
    <property type="evidence" value="ECO:0007669"/>
    <property type="project" value="InterPro"/>
</dbReference>
<organism evidence="6 7">
    <name type="scientific">Aneurinibacillus migulanus</name>
    <name type="common">Bacillus migulanus</name>
    <dbReference type="NCBI Taxonomy" id="47500"/>
    <lineage>
        <taxon>Bacteria</taxon>
        <taxon>Bacillati</taxon>
        <taxon>Bacillota</taxon>
        <taxon>Bacilli</taxon>
        <taxon>Bacillales</taxon>
        <taxon>Paenibacillaceae</taxon>
        <taxon>Aneurinibacillus group</taxon>
        <taxon>Aneurinibacillus</taxon>
    </lineage>
</organism>
<dbReference type="InterPro" id="IPR047952">
    <property type="entry name" value="Transpos_IS4"/>
</dbReference>
<dbReference type="EMBL" id="FNED01000019">
    <property type="protein sequence ID" value="SDJ51144.1"/>
    <property type="molecule type" value="Genomic_DNA"/>
</dbReference>
<name>A0A1G8UC42_ANEMI</name>
<dbReference type="InterPro" id="IPR012337">
    <property type="entry name" value="RNaseH-like_sf"/>
</dbReference>
<dbReference type="GO" id="GO:0004803">
    <property type="term" value="F:transposase activity"/>
    <property type="evidence" value="ECO:0007669"/>
    <property type="project" value="InterPro"/>
</dbReference>
<evidence type="ECO:0000313" key="6">
    <source>
        <dbReference type="EMBL" id="SDJ51144.1"/>
    </source>
</evidence>
<keyword evidence="3" id="KW-0238">DNA-binding</keyword>
<dbReference type="PANTHER" id="PTHR33258:SF1">
    <property type="entry name" value="TRANSPOSASE INSL FOR INSERTION SEQUENCE ELEMENT IS186A-RELATED"/>
    <property type="match status" value="1"/>
</dbReference>
<keyword evidence="2" id="KW-0815">Transposition</keyword>
<evidence type="ECO:0000256" key="3">
    <source>
        <dbReference type="ARBA" id="ARBA00023125"/>
    </source>
</evidence>
<protein>
    <submittedName>
        <fullName evidence="6">Transposase DDE domain-containing protein</fullName>
    </submittedName>
</protein>
<dbReference type="PANTHER" id="PTHR33258">
    <property type="entry name" value="TRANSPOSASE INSL FOR INSERTION SEQUENCE ELEMENT IS186A-RELATED"/>
    <property type="match status" value="1"/>
</dbReference>
<dbReference type="Proteomes" id="UP000182836">
    <property type="component" value="Unassembled WGS sequence"/>
</dbReference>
<keyword evidence="4" id="KW-0233">DNA recombination</keyword>
<evidence type="ECO:0000313" key="7">
    <source>
        <dbReference type="Proteomes" id="UP000182836"/>
    </source>
</evidence>
<gene>
    <name evidence="6" type="ORF">SAMN04487909_11979</name>
</gene>
<dbReference type="AlphaFoldDB" id="A0A1G8UC42"/>
<reference evidence="6 7" key="1">
    <citation type="submission" date="2016-10" db="EMBL/GenBank/DDBJ databases">
        <authorList>
            <person name="de Groot N.N."/>
        </authorList>
    </citation>
    <scope>NUCLEOTIDE SEQUENCE [LARGE SCALE GENOMIC DNA]</scope>
    <source>
        <strain evidence="6 7">DSM 2895</strain>
    </source>
</reference>
<evidence type="ECO:0000259" key="5">
    <source>
        <dbReference type="Pfam" id="PF01609"/>
    </source>
</evidence>